<dbReference type="OrthoDB" id="5340910at2759"/>
<accession>A0A1X7T9Y3</accession>
<reference evidence="2" key="1">
    <citation type="submission" date="2017-05" db="UniProtKB">
        <authorList>
            <consortium name="EnsemblMetazoa"/>
        </authorList>
    </citation>
    <scope>IDENTIFICATION</scope>
</reference>
<feature type="coiled-coil region" evidence="1">
    <location>
        <begin position="95"/>
        <end position="122"/>
    </location>
</feature>
<dbReference type="AlphaFoldDB" id="A0A1X7T9Y3"/>
<name>A0A1X7T9Y3_AMPQE</name>
<protein>
    <submittedName>
        <fullName evidence="2">Uncharacterized protein</fullName>
    </submittedName>
</protein>
<proteinExistence type="predicted"/>
<evidence type="ECO:0000313" key="2">
    <source>
        <dbReference type="EnsemblMetazoa" id="Aqu2.1.11366_001"/>
    </source>
</evidence>
<organism evidence="2">
    <name type="scientific">Amphimedon queenslandica</name>
    <name type="common">Sponge</name>
    <dbReference type="NCBI Taxonomy" id="400682"/>
    <lineage>
        <taxon>Eukaryota</taxon>
        <taxon>Metazoa</taxon>
        <taxon>Porifera</taxon>
        <taxon>Demospongiae</taxon>
        <taxon>Heteroscleromorpha</taxon>
        <taxon>Haplosclerida</taxon>
        <taxon>Niphatidae</taxon>
        <taxon>Amphimedon</taxon>
    </lineage>
</organism>
<sequence>RKPEEEKKQLTTPHLKPISASSILSLDTKFAIFKAQLKKEKEVNEQLDDKFKKMKNKYRYVVSTNTSSALNKTLGAMRMEIEDLILYLTSNKTDSQDQNAALAENKKEIEHLQEQISLMKRKIRK</sequence>
<dbReference type="InParanoid" id="A0A1X7T9Y3"/>
<evidence type="ECO:0000256" key="1">
    <source>
        <dbReference type="SAM" id="Coils"/>
    </source>
</evidence>
<keyword evidence="1" id="KW-0175">Coiled coil</keyword>
<dbReference type="EnsemblMetazoa" id="Aqu2.1.11366_001">
    <property type="protein sequence ID" value="Aqu2.1.11366_001"/>
    <property type="gene ID" value="Aqu2.1.11366"/>
</dbReference>